<keyword evidence="2" id="KW-1185">Reference proteome</keyword>
<dbReference type="SUPFAM" id="SSF51556">
    <property type="entry name" value="Metallo-dependent hydrolases"/>
    <property type="match status" value="1"/>
</dbReference>
<dbReference type="Gene3D" id="3.20.20.140">
    <property type="entry name" value="Metal-dependent hydrolases"/>
    <property type="match status" value="1"/>
</dbReference>
<dbReference type="GO" id="GO:0070573">
    <property type="term" value="F:metallodipeptidase activity"/>
    <property type="evidence" value="ECO:0007669"/>
    <property type="project" value="InterPro"/>
</dbReference>
<dbReference type="PANTHER" id="PTHR10443:SF12">
    <property type="entry name" value="DIPEPTIDASE"/>
    <property type="match status" value="1"/>
</dbReference>
<name>A0A1T5DKK0_9SPHN</name>
<dbReference type="RefSeq" id="WP_176141594.1">
    <property type="nucleotide sequence ID" value="NZ_FUYP01000015.1"/>
</dbReference>
<evidence type="ECO:0000313" key="1">
    <source>
        <dbReference type="EMBL" id="SKB72050.1"/>
    </source>
</evidence>
<protein>
    <submittedName>
        <fullName evidence="1">Membrane dipeptidase</fullName>
    </submittedName>
</protein>
<dbReference type="InterPro" id="IPR008257">
    <property type="entry name" value="Pept_M19"/>
</dbReference>
<dbReference type="InterPro" id="IPR032466">
    <property type="entry name" value="Metal_Hydrolase"/>
</dbReference>
<organism evidence="1 2">
    <name type="scientific">Sphingopyxis flava</name>
    <dbReference type="NCBI Taxonomy" id="1507287"/>
    <lineage>
        <taxon>Bacteria</taxon>
        <taxon>Pseudomonadati</taxon>
        <taxon>Pseudomonadota</taxon>
        <taxon>Alphaproteobacteria</taxon>
        <taxon>Sphingomonadales</taxon>
        <taxon>Sphingomonadaceae</taxon>
        <taxon>Sphingopyxis</taxon>
    </lineage>
</organism>
<dbReference type="GO" id="GO:0006508">
    <property type="term" value="P:proteolysis"/>
    <property type="evidence" value="ECO:0007669"/>
    <property type="project" value="InterPro"/>
</dbReference>
<dbReference type="Proteomes" id="UP000190044">
    <property type="component" value="Unassembled WGS sequence"/>
</dbReference>
<accession>A0A1T5DKK0</accession>
<dbReference type="Pfam" id="PF01244">
    <property type="entry name" value="Peptidase_M19"/>
    <property type="match status" value="1"/>
</dbReference>
<reference evidence="2" key="1">
    <citation type="submission" date="2017-02" db="EMBL/GenBank/DDBJ databases">
        <authorList>
            <person name="Varghese N."/>
            <person name="Submissions S."/>
        </authorList>
    </citation>
    <scope>NUCLEOTIDE SEQUENCE [LARGE SCALE GENOMIC DNA]</scope>
    <source>
        <strain evidence="2">R11H</strain>
    </source>
</reference>
<proteinExistence type="predicted"/>
<gene>
    <name evidence="1" type="ORF">SAMN06295937_10156</name>
</gene>
<dbReference type="EMBL" id="FUYP01000015">
    <property type="protein sequence ID" value="SKB72050.1"/>
    <property type="molecule type" value="Genomic_DNA"/>
</dbReference>
<dbReference type="PROSITE" id="PS51365">
    <property type="entry name" value="RENAL_DIPEPTIDASE_2"/>
    <property type="match status" value="1"/>
</dbReference>
<sequence>MGEAAARALIEDSLVWDNHGCMPLRPHDDSFLPRLARYKAAGMTAVSLNVGFGEQGIEDHVRMIAHFRHWLARHASDYLMASTADDIELARRTGRLAVLFDIEGMNAVADQPSLVQLYYELGVRWMLIAYNRSNRAGGGCQDDDAGLTLFGKQVLDEMARVGMVACCSHTGYRTSRDVMAYSGRPVIFSHSNPRAVHDHPRNVPDDLLRACAATGGVVGVNGIGLFLADEGDLIESLVRHIDYLAELIGFEHVGLGLDYVFDRSEIEALNTADQEGFPPELGYGRKLEMVPPEALEEIVTRLIRLGYRDDQLRAILGGNLMRVARTVWRPPVSCRSTLAP</sequence>
<dbReference type="PANTHER" id="PTHR10443">
    <property type="entry name" value="MICROSOMAL DIPEPTIDASE"/>
    <property type="match status" value="1"/>
</dbReference>
<dbReference type="AlphaFoldDB" id="A0A1T5DKK0"/>
<evidence type="ECO:0000313" key="2">
    <source>
        <dbReference type="Proteomes" id="UP000190044"/>
    </source>
</evidence>